<name>A0A1B7JUE4_9GAMM</name>
<evidence type="ECO:0000259" key="1">
    <source>
        <dbReference type="Pfam" id="PF00419"/>
    </source>
</evidence>
<gene>
    <name evidence="2" type="ORF">M998_2271</name>
</gene>
<dbReference type="InterPro" id="IPR036937">
    <property type="entry name" value="Adhesion_dom_fimbrial_sf"/>
</dbReference>
<dbReference type="SUPFAM" id="SSF49401">
    <property type="entry name" value="Bacterial adhesins"/>
    <property type="match status" value="1"/>
</dbReference>
<protein>
    <submittedName>
        <fullName evidence="2">MrfE family protein</fullName>
    </submittedName>
</protein>
<comment type="caution">
    <text evidence="2">The sequence shown here is derived from an EMBL/GenBank/DDBJ whole genome shotgun (WGS) entry which is preliminary data.</text>
</comment>
<keyword evidence="3" id="KW-1185">Reference proteome</keyword>
<dbReference type="PANTHER" id="PTHR33420:SF26">
    <property type="entry name" value="FIMBRIAL SUBUNIT"/>
    <property type="match status" value="1"/>
</dbReference>
<dbReference type="EMBL" id="LXEW01000032">
    <property type="protein sequence ID" value="OAT51334.1"/>
    <property type="molecule type" value="Genomic_DNA"/>
</dbReference>
<dbReference type="AlphaFoldDB" id="A0A1B7JUE4"/>
<dbReference type="OrthoDB" id="6466218at2"/>
<feature type="domain" description="Fimbrial-type adhesion" evidence="1">
    <location>
        <begin position="55"/>
        <end position="208"/>
    </location>
</feature>
<dbReference type="GO" id="GO:0043709">
    <property type="term" value="P:cell adhesion involved in single-species biofilm formation"/>
    <property type="evidence" value="ECO:0007669"/>
    <property type="project" value="TreeGrafter"/>
</dbReference>
<dbReference type="Pfam" id="PF00419">
    <property type="entry name" value="Fimbrial"/>
    <property type="match status" value="1"/>
</dbReference>
<reference evidence="2 3" key="1">
    <citation type="submission" date="2016-04" db="EMBL/GenBank/DDBJ databases">
        <title>ATOL: Assembling a taxonomically balanced genome-scale reconstruction of the evolutionary history of the Enterobacteriaceae.</title>
        <authorList>
            <person name="Plunkett G.III."/>
            <person name="Neeno-Eckwall E.C."/>
            <person name="Glasner J.D."/>
            <person name="Perna N.T."/>
        </authorList>
    </citation>
    <scope>NUCLEOTIDE SEQUENCE [LARGE SCALE GENOMIC DNA]</scope>
    <source>
        <strain evidence="2 3">ATCC 35613</strain>
    </source>
</reference>
<dbReference type="InterPro" id="IPR050263">
    <property type="entry name" value="Bact_Fimbrial_Adh_Pro"/>
</dbReference>
<sequence>MTDMHRKNFVQYGLIITVLSSGITLSSQAVGENNSSLYRPTDNWNVDGQHGIVYVKGSLTESPCQLAMTSSYQSVEMGNLDTGTLQRNGKGTPIPFHIELENCLETETRLNNVRTDITAWSSSQPAVKIRFLAASVPSMPDLVSVNGAKGLGLAITTLNGSLLPLGLESEPLLLPSGQSQLTYYVTPVRTGQLQPGTYSALIAFEMLYD</sequence>
<dbReference type="PATRIC" id="fig|1354272.4.peg.2309"/>
<dbReference type="PANTHER" id="PTHR33420">
    <property type="entry name" value="FIMBRIAL SUBUNIT ELFA-RELATED"/>
    <property type="match status" value="1"/>
</dbReference>
<organism evidence="2 3">
    <name type="scientific">Providencia heimbachae ATCC 35613</name>
    <dbReference type="NCBI Taxonomy" id="1354272"/>
    <lineage>
        <taxon>Bacteria</taxon>
        <taxon>Pseudomonadati</taxon>
        <taxon>Pseudomonadota</taxon>
        <taxon>Gammaproteobacteria</taxon>
        <taxon>Enterobacterales</taxon>
        <taxon>Morganellaceae</taxon>
        <taxon>Providencia</taxon>
    </lineage>
</organism>
<dbReference type="GO" id="GO:0009289">
    <property type="term" value="C:pilus"/>
    <property type="evidence" value="ECO:0007669"/>
    <property type="project" value="InterPro"/>
</dbReference>
<dbReference type="InterPro" id="IPR000259">
    <property type="entry name" value="Adhesion_dom_fimbrial"/>
</dbReference>
<dbReference type="Gene3D" id="2.60.40.1090">
    <property type="entry name" value="Fimbrial-type adhesion domain"/>
    <property type="match status" value="1"/>
</dbReference>
<evidence type="ECO:0000313" key="3">
    <source>
        <dbReference type="Proteomes" id="UP000078224"/>
    </source>
</evidence>
<dbReference type="InterPro" id="IPR008966">
    <property type="entry name" value="Adhesion_dom_sf"/>
</dbReference>
<accession>A0A1B7JUE4</accession>
<dbReference type="Proteomes" id="UP000078224">
    <property type="component" value="Unassembled WGS sequence"/>
</dbReference>
<proteinExistence type="predicted"/>
<evidence type="ECO:0000313" key="2">
    <source>
        <dbReference type="EMBL" id="OAT51334.1"/>
    </source>
</evidence>
<dbReference type="RefSeq" id="WP_068908908.1">
    <property type="nucleotide sequence ID" value="NZ_LXEW01000032.1"/>
</dbReference>